<dbReference type="InterPro" id="IPR036928">
    <property type="entry name" value="AS_sf"/>
</dbReference>
<dbReference type="InterPro" id="IPR000120">
    <property type="entry name" value="Amidase"/>
</dbReference>
<organism evidence="2 3">
    <name type="scientific">Candidatus Roizmanbacteria bacterium CG_4_10_14_3_um_filter_39_13</name>
    <dbReference type="NCBI Taxonomy" id="1974831"/>
    <lineage>
        <taxon>Bacteria</taxon>
        <taxon>Candidatus Roizmaniibacteriota</taxon>
    </lineage>
</organism>
<dbReference type="PANTHER" id="PTHR11895">
    <property type="entry name" value="TRANSAMIDASE"/>
    <property type="match status" value="1"/>
</dbReference>
<dbReference type="Pfam" id="PF01425">
    <property type="entry name" value="Amidase"/>
    <property type="match status" value="1"/>
</dbReference>
<proteinExistence type="predicted"/>
<keyword evidence="2" id="KW-0808">Transferase</keyword>
<dbReference type="GO" id="GO:0016740">
    <property type="term" value="F:transferase activity"/>
    <property type="evidence" value="ECO:0007669"/>
    <property type="project" value="UniProtKB-KW"/>
</dbReference>
<protein>
    <submittedName>
        <fullName evidence="2">Asp-tRNA(Asn)/Glu-tRNA(Gln) amidotransferase GatCAB subunit A</fullName>
        <ecNumber evidence="2">6.3.5.-</ecNumber>
    </submittedName>
</protein>
<dbReference type="Gene3D" id="3.90.1300.10">
    <property type="entry name" value="Amidase signature (AS) domain"/>
    <property type="match status" value="1"/>
</dbReference>
<accession>A0A2M7LKV3</accession>
<dbReference type="EC" id="6.3.5.-" evidence="2"/>
<dbReference type="AlphaFoldDB" id="A0A2M7LKV3"/>
<feature type="domain" description="Amidase" evidence="1">
    <location>
        <begin position="1"/>
        <end position="96"/>
    </location>
</feature>
<evidence type="ECO:0000313" key="3">
    <source>
        <dbReference type="Proteomes" id="UP000228500"/>
    </source>
</evidence>
<dbReference type="SUPFAM" id="SSF75304">
    <property type="entry name" value="Amidase signature (AS) enzymes"/>
    <property type="match status" value="1"/>
</dbReference>
<gene>
    <name evidence="2" type="primary">gatA</name>
    <name evidence="2" type="ORF">COZ40_01930</name>
</gene>
<feature type="non-terminal residue" evidence="2">
    <location>
        <position position="1"/>
    </location>
</feature>
<name>A0A2M7LKV3_9BACT</name>
<dbReference type="EMBL" id="PFJH01000081">
    <property type="protein sequence ID" value="PIX68694.1"/>
    <property type="molecule type" value="Genomic_DNA"/>
</dbReference>
<dbReference type="InterPro" id="IPR023631">
    <property type="entry name" value="Amidase_dom"/>
</dbReference>
<dbReference type="PANTHER" id="PTHR11895:SF151">
    <property type="entry name" value="GLUTAMYL-TRNA(GLN) AMIDOTRANSFERASE SUBUNIT A"/>
    <property type="match status" value="1"/>
</dbReference>
<dbReference type="Proteomes" id="UP000228500">
    <property type="component" value="Unassembled WGS sequence"/>
</dbReference>
<dbReference type="GO" id="GO:0016874">
    <property type="term" value="F:ligase activity"/>
    <property type="evidence" value="ECO:0007669"/>
    <property type="project" value="UniProtKB-KW"/>
</dbReference>
<sequence>YYDAYYLKAAKVRRLIKQDFEEVLQKVDVIVAPSSPSLPFKMGEKADDPLQMYLSDIFLCPINLAGVPSLNVPCGFVGELPVGLQIIGPHFKEELLYQVGHQFEKETEFYKKRPVL</sequence>
<evidence type="ECO:0000259" key="1">
    <source>
        <dbReference type="Pfam" id="PF01425"/>
    </source>
</evidence>
<keyword evidence="2" id="KW-0436">Ligase</keyword>
<reference evidence="3" key="1">
    <citation type="submission" date="2017-09" db="EMBL/GenBank/DDBJ databases">
        <title>Depth-based differentiation of microbial function through sediment-hosted aquifers and enrichment of novel symbionts in the deep terrestrial subsurface.</title>
        <authorList>
            <person name="Probst A.J."/>
            <person name="Ladd B."/>
            <person name="Jarett J.K."/>
            <person name="Geller-Mcgrath D.E."/>
            <person name="Sieber C.M.K."/>
            <person name="Emerson J.B."/>
            <person name="Anantharaman K."/>
            <person name="Thomas B.C."/>
            <person name="Malmstrom R."/>
            <person name="Stieglmeier M."/>
            <person name="Klingl A."/>
            <person name="Woyke T."/>
            <person name="Ryan C.M."/>
            <person name="Banfield J.F."/>
        </authorList>
    </citation>
    <scope>NUCLEOTIDE SEQUENCE [LARGE SCALE GENOMIC DNA]</scope>
</reference>
<evidence type="ECO:0000313" key="2">
    <source>
        <dbReference type="EMBL" id="PIX68694.1"/>
    </source>
</evidence>
<comment type="caution">
    <text evidence="2">The sequence shown here is derived from an EMBL/GenBank/DDBJ whole genome shotgun (WGS) entry which is preliminary data.</text>
</comment>